<gene>
    <name evidence="1" type="ORF">CE91St7_20170</name>
</gene>
<sequence>MKKDEKISGKITELVQKEYENEDMRGKKCEYGKSVAFNGYGNGGRNCSSSGCRGSWYGRNYR</sequence>
<reference evidence="1" key="1">
    <citation type="submission" date="2022-01" db="EMBL/GenBank/DDBJ databases">
        <title>Novel bile acid biosynthetic pathways are enriched in the microbiome of centenarians.</title>
        <authorList>
            <person name="Sato Y."/>
            <person name="Atarashi K."/>
            <person name="Plichta R.D."/>
            <person name="Arai Y."/>
            <person name="Sasajima S."/>
            <person name="Kearney M.S."/>
            <person name="Suda W."/>
            <person name="Takeshita K."/>
            <person name="Sasaki T."/>
            <person name="Okamoto S."/>
            <person name="Skelly N.A."/>
            <person name="Okamura Y."/>
            <person name="Vlamakis H."/>
            <person name="Li Y."/>
            <person name="Tanoue T."/>
            <person name="Takei H."/>
            <person name="Nittono H."/>
            <person name="Narushima S."/>
            <person name="Irie J."/>
            <person name="Itoh H."/>
            <person name="Moriya K."/>
            <person name="Sugiura Y."/>
            <person name="Suematsu M."/>
            <person name="Moritoki N."/>
            <person name="Shibata S."/>
            <person name="Littman R.D."/>
            <person name="Fischbach A.M."/>
            <person name="Uwamino Y."/>
            <person name="Inoue T."/>
            <person name="Honda A."/>
            <person name="Hattori M."/>
            <person name="Murai T."/>
            <person name="Xavier J.R."/>
            <person name="Hirose N."/>
            <person name="Honda K."/>
        </authorList>
    </citation>
    <scope>NUCLEOTIDE SEQUENCE</scope>
    <source>
        <strain evidence="1">CE91-St7</strain>
    </source>
</reference>
<comment type="caution">
    <text evidence="1">The sequence shown here is derived from an EMBL/GenBank/DDBJ whole genome shotgun (WGS) entry which is preliminary data.</text>
</comment>
<dbReference type="Proteomes" id="UP001055104">
    <property type="component" value="Unassembled WGS sequence"/>
</dbReference>
<dbReference type="AlphaFoldDB" id="A0AA37NVH0"/>
<name>A0AA37NVH0_9BACT</name>
<accession>A0AA37NVH0</accession>
<dbReference type="EMBL" id="BQOB01000001">
    <property type="protein sequence ID" value="GKH81133.1"/>
    <property type="molecule type" value="Genomic_DNA"/>
</dbReference>
<proteinExistence type="predicted"/>
<organism evidence="1 2">
    <name type="scientific">Phocaeicola dorei</name>
    <dbReference type="NCBI Taxonomy" id="357276"/>
    <lineage>
        <taxon>Bacteria</taxon>
        <taxon>Pseudomonadati</taxon>
        <taxon>Bacteroidota</taxon>
        <taxon>Bacteroidia</taxon>
        <taxon>Bacteroidales</taxon>
        <taxon>Bacteroidaceae</taxon>
        <taxon>Phocaeicola</taxon>
    </lineage>
</organism>
<evidence type="ECO:0000313" key="2">
    <source>
        <dbReference type="Proteomes" id="UP001055104"/>
    </source>
</evidence>
<protein>
    <submittedName>
        <fullName evidence="1">Uncharacterized protein</fullName>
    </submittedName>
</protein>
<evidence type="ECO:0000313" key="1">
    <source>
        <dbReference type="EMBL" id="GKH81133.1"/>
    </source>
</evidence>